<reference evidence="2 3" key="1">
    <citation type="submission" date="2021-06" db="EMBL/GenBank/DDBJ databases">
        <title>Caerostris darwini draft genome.</title>
        <authorList>
            <person name="Kono N."/>
            <person name="Arakawa K."/>
        </authorList>
    </citation>
    <scope>NUCLEOTIDE SEQUENCE [LARGE SCALE GENOMIC DNA]</scope>
</reference>
<dbReference type="Proteomes" id="UP001054837">
    <property type="component" value="Unassembled WGS sequence"/>
</dbReference>
<keyword evidence="3" id="KW-1185">Reference proteome</keyword>
<feature type="region of interest" description="Disordered" evidence="1">
    <location>
        <begin position="53"/>
        <end position="89"/>
    </location>
</feature>
<sequence length="139" mass="15833">MAQPWAGCANDEDEKYKLKVYFSFGTWNQTFVPPGRHRTKAVRAAPRGVSALFQSRISPEKSYRQQENKTDPSVLHSRNSSKTSKDRYNKCVTMSALARNIKNRKKKKKKKRIPMPTGGEDPKVSVHPANMCPDFSISF</sequence>
<accession>A0AAV4S583</accession>
<feature type="compositionally biased region" description="Basic and acidic residues" evidence="1">
    <location>
        <begin position="58"/>
        <end position="70"/>
    </location>
</feature>
<feature type="region of interest" description="Disordered" evidence="1">
    <location>
        <begin position="102"/>
        <end position="139"/>
    </location>
</feature>
<proteinExistence type="predicted"/>
<evidence type="ECO:0000256" key="1">
    <source>
        <dbReference type="SAM" id="MobiDB-lite"/>
    </source>
</evidence>
<feature type="compositionally biased region" description="Basic residues" evidence="1">
    <location>
        <begin position="102"/>
        <end position="113"/>
    </location>
</feature>
<protein>
    <submittedName>
        <fullName evidence="2">Uncharacterized protein</fullName>
    </submittedName>
</protein>
<gene>
    <name evidence="2" type="ORF">CDAR_6361</name>
</gene>
<evidence type="ECO:0000313" key="3">
    <source>
        <dbReference type="Proteomes" id="UP001054837"/>
    </source>
</evidence>
<evidence type="ECO:0000313" key="2">
    <source>
        <dbReference type="EMBL" id="GIY27887.1"/>
    </source>
</evidence>
<dbReference type="AlphaFoldDB" id="A0AAV4S583"/>
<dbReference type="EMBL" id="BPLQ01007100">
    <property type="protein sequence ID" value="GIY27887.1"/>
    <property type="molecule type" value="Genomic_DNA"/>
</dbReference>
<comment type="caution">
    <text evidence="2">The sequence shown here is derived from an EMBL/GenBank/DDBJ whole genome shotgun (WGS) entry which is preliminary data.</text>
</comment>
<name>A0AAV4S583_9ARAC</name>
<organism evidence="2 3">
    <name type="scientific">Caerostris darwini</name>
    <dbReference type="NCBI Taxonomy" id="1538125"/>
    <lineage>
        <taxon>Eukaryota</taxon>
        <taxon>Metazoa</taxon>
        <taxon>Ecdysozoa</taxon>
        <taxon>Arthropoda</taxon>
        <taxon>Chelicerata</taxon>
        <taxon>Arachnida</taxon>
        <taxon>Araneae</taxon>
        <taxon>Araneomorphae</taxon>
        <taxon>Entelegynae</taxon>
        <taxon>Araneoidea</taxon>
        <taxon>Araneidae</taxon>
        <taxon>Caerostris</taxon>
    </lineage>
</organism>